<name>A0ABW9RDM6_9GAMM</name>
<dbReference type="Gene3D" id="2.60.40.4150">
    <property type="entry name" value="Type VI secretion system, lipoprotein SciN"/>
    <property type="match status" value="1"/>
</dbReference>
<proteinExistence type="predicted"/>
<dbReference type="PANTHER" id="PTHR37625:SF4">
    <property type="entry name" value="OUTER MEMBRANE LIPOPROTEIN"/>
    <property type="match status" value="1"/>
</dbReference>
<evidence type="ECO:0000313" key="2">
    <source>
        <dbReference type="Proteomes" id="UP000480164"/>
    </source>
</evidence>
<accession>A0ABW9RDM6</accession>
<sequence>MFYDNKMFKKSCRIILAVFHTLVLISTLTSCSLFFGNKKPESKSGNIKITLSASKDINPSAQSKPAPLAIYIYELKTPDTFDNSDFYSIVNNTNKIFSEQSTKVYQAVLMPGERRNIEINLGESSVALGVVAAYRDINHADWNKAIKIPGAQPRPWWKISNSKEPSTLCVQFSQLSISTIKWIKM</sequence>
<comment type="caution">
    <text evidence="1">The sequence shown here is derived from an EMBL/GenBank/DDBJ whole genome shotgun (WGS) entry which is preliminary data.</text>
</comment>
<protein>
    <submittedName>
        <fullName evidence="1">Type VI secretion system lipoprotein TssJ</fullName>
    </submittedName>
</protein>
<organism evidence="1 2">
    <name type="scientific">Erwinia sorbitola</name>
    <dbReference type="NCBI Taxonomy" id="2681984"/>
    <lineage>
        <taxon>Bacteria</taxon>
        <taxon>Pseudomonadati</taxon>
        <taxon>Pseudomonadota</taxon>
        <taxon>Gammaproteobacteria</taxon>
        <taxon>Enterobacterales</taxon>
        <taxon>Erwiniaceae</taxon>
        <taxon>Erwinia</taxon>
    </lineage>
</organism>
<dbReference type="PANTHER" id="PTHR37625">
    <property type="entry name" value="OUTER MEMBRANE LIPOPROTEIN-RELATED"/>
    <property type="match status" value="1"/>
</dbReference>
<reference evidence="1 2" key="1">
    <citation type="submission" date="2019-11" db="EMBL/GenBank/DDBJ databases">
        <title>Erwinia sp. nov., isolated from feces of birds in Tibet plateau of China.</title>
        <authorList>
            <person name="Ge Y."/>
        </authorList>
    </citation>
    <scope>NUCLEOTIDE SEQUENCE [LARGE SCALE GENOMIC DNA]</scope>
    <source>
        <strain evidence="1 2">J316</strain>
    </source>
</reference>
<dbReference type="PROSITE" id="PS51257">
    <property type="entry name" value="PROKAR_LIPOPROTEIN"/>
    <property type="match status" value="1"/>
</dbReference>
<evidence type="ECO:0000313" key="1">
    <source>
        <dbReference type="EMBL" id="MTD28149.1"/>
    </source>
</evidence>
<dbReference type="NCBIfam" id="TIGR03352">
    <property type="entry name" value="VI_chp_3"/>
    <property type="match status" value="1"/>
</dbReference>
<keyword evidence="2" id="KW-1185">Reference proteome</keyword>
<dbReference type="Pfam" id="PF12790">
    <property type="entry name" value="T6SS-SciN"/>
    <property type="match status" value="1"/>
</dbReference>
<dbReference type="InterPro" id="IPR038706">
    <property type="entry name" value="Type_VI_SciN-like_sf"/>
</dbReference>
<keyword evidence="1" id="KW-0449">Lipoprotein</keyword>
<gene>
    <name evidence="1" type="primary">tssJ</name>
    <name evidence="1" type="ORF">GK011_14490</name>
</gene>
<dbReference type="InterPro" id="IPR017734">
    <property type="entry name" value="T6SS_SciN"/>
</dbReference>
<dbReference type="EMBL" id="WLZX01000005">
    <property type="protein sequence ID" value="MTD28149.1"/>
    <property type="molecule type" value="Genomic_DNA"/>
</dbReference>
<dbReference type="Proteomes" id="UP000480164">
    <property type="component" value="Unassembled WGS sequence"/>
</dbReference>